<dbReference type="EMBL" id="JAUKUA010000001">
    <property type="protein sequence ID" value="KAK0732139.1"/>
    <property type="molecule type" value="Genomic_DNA"/>
</dbReference>
<proteinExistence type="predicted"/>
<keyword evidence="2" id="KW-1185">Reference proteome</keyword>
<sequence length="314" mass="34587">MSVNCAATVSIPLNSITFPVPPASPVRGQTARWAGIYVFGEELGTVEVMSNFGILKPDSHEFLIAIRTIGGSTRAVSGSAGDLGCGPPWEKWLGVGGSFPRCDIESWRQPLCFNTISPWCNATTLLEKLYNLVSGEVSTSWEESGGYDQSRLTFLQDSVLVEDALGHEFPVPSEYDYALLVDIIRHMFKTGPGSAHIMRGAQNLSRLAFKTKHRQSLWESNADSLAALKDIFQSSVSAFVALDTEGYHSKGDIGVTEIGIAVLPRQDQVTENATKHLGTFFDKCSIQSYLFRIQGRERREKKRDAYQFGEASQH</sequence>
<evidence type="ECO:0000313" key="2">
    <source>
        <dbReference type="Proteomes" id="UP001172102"/>
    </source>
</evidence>
<protein>
    <submittedName>
        <fullName evidence="1">Uncharacterized protein</fullName>
    </submittedName>
</protein>
<organism evidence="1 2">
    <name type="scientific">Lasiosphaeris hirsuta</name>
    <dbReference type="NCBI Taxonomy" id="260670"/>
    <lineage>
        <taxon>Eukaryota</taxon>
        <taxon>Fungi</taxon>
        <taxon>Dikarya</taxon>
        <taxon>Ascomycota</taxon>
        <taxon>Pezizomycotina</taxon>
        <taxon>Sordariomycetes</taxon>
        <taxon>Sordariomycetidae</taxon>
        <taxon>Sordariales</taxon>
        <taxon>Lasiosphaeriaceae</taxon>
        <taxon>Lasiosphaeris</taxon>
    </lineage>
</organism>
<dbReference type="AlphaFoldDB" id="A0AA40E8G4"/>
<gene>
    <name evidence="1" type="ORF">B0H67DRAFT_640438</name>
</gene>
<comment type="caution">
    <text evidence="1">The sequence shown here is derived from an EMBL/GenBank/DDBJ whole genome shotgun (WGS) entry which is preliminary data.</text>
</comment>
<name>A0AA40E8G4_9PEZI</name>
<dbReference type="Proteomes" id="UP001172102">
    <property type="component" value="Unassembled WGS sequence"/>
</dbReference>
<accession>A0AA40E8G4</accession>
<evidence type="ECO:0000313" key="1">
    <source>
        <dbReference type="EMBL" id="KAK0732139.1"/>
    </source>
</evidence>
<reference evidence="1" key="1">
    <citation type="submission" date="2023-06" db="EMBL/GenBank/DDBJ databases">
        <title>Genome-scale phylogeny and comparative genomics of the fungal order Sordariales.</title>
        <authorList>
            <consortium name="Lawrence Berkeley National Laboratory"/>
            <person name="Hensen N."/>
            <person name="Bonometti L."/>
            <person name="Westerberg I."/>
            <person name="Brannstrom I.O."/>
            <person name="Guillou S."/>
            <person name="Cros-Aarteil S."/>
            <person name="Calhoun S."/>
            <person name="Haridas S."/>
            <person name="Kuo A."/>
            <person name="Mondo S."/>
            <person name="Pangilinan J."/>
            <person name="Riley R."/>
            <person name="Labutti K."/>
            <person name="Andreopoulos B."/>
            <person name="Lipzen A."/>
            <person name="Chen C."/>
            <person name="Yanf M."/>
            <person name="Daum C."/>
            <person name="Ng V."/>
            <person name="Clum A."/>
            <person name="Steindorff A."/>
            <person name="Ohm R."/>
            <person name="Martin F."/>
            <person name="Silar P."/>
            <person name="Natvig D."/>
            <person name="Lalanne C."/>
            <person name="Gautier V."/>
            <person name="Ament-Velasquez S.L."/>
            <person name="Kruys A."/>
            <person name="Hutchinson M.I."/>
            <person name="Powell A.J."/>
            <person name="Barry K."/>
            <person name="Miller A.N."/>
            <person name="Grigoriev I.V."/>
            <person name="Debuchy R."/>
            <person name="Gladieux P."/>
            <person name="Thoren M.H."/>
            <person name="Johannesson H."/>
        </authorList>
    </citation>
    <scope>NUCLEOTIDE SEQUENCE</scope>
    <source>
        <strain evidence="1">SMH4607-1</strain>
    </source>
</reference>